<evidence type="ECO:0000256" key="7">
    <source>
        <dbReference type="ARBA" id="ARBA00022840"/>
    </source>
</evidence>
<dbReference type="GO" id="GO:0000053">
    <property type="term" value="P:argininosuccinate metabolic process"/>
    <property type="evidence" value="ECO:0007669"/>
    <property type="project" value="TreeGrafter"/>
</dbReference>
<dbReference type="OrthoDB" id="9801641at2"/>
<dbReference type="GO" id="GO:0006526">
    <property type="term" value="P:L-arginine biosynthetic process"/>
    <property type="evidence" value="ECO:0007669"/>
    <property type="project" value="UniProtKB-UniPathway"/>
</dbReference>
<keyword evidence="3" id="KW-0055">Arginine biosynthesis</keyword>
<dbReference type="Gene3D" id="3.40.50.620">
    <property type="entry name" value="HUPs"/>
    <property type="match status" value="1"/>
</dbReference>
<evidence type="ECO:0000256" key="1">
    <source>
        <dbReference type="ARBA" id="ARBA00004967"/>
    </source>
</evidence>
<feature type="domain" description="Arginosuccinate synthase-like N-terminal" evidence="9">
    <location>
        <begin position="4"/>
        <end position="116"/>
    </location>
</feature>
<dbReference type="Proteomes" id="UP000270697">
    <property type="component" value="Unassembled WGS sequence"/>
</dbReference>
<evidence type="ECO:0000313" key="11">
    <source>
        <dbReference type="EMBL" id="RKT81894.1"/>
    </source>
</evidence>
<keyword evidence="4" id="KW-0436">Ligase</keyword>
<accession>A0A1I5K803</accession>
<dbReference type="InterPro" id="IPR048268">
    <property type="entry name" value="Arginosuc_syn_C"/>
</dbReference>
<dbReference type="InterPro" id="IPR024074">
    <property type="entry name" value="AS_cat/multimer_dom_body"/>
</dbReference>
<dbReference type="InterPro" id="IPR048267">
    <property type="entry name" value="Arginosuc_syn_N"/>
</dbReference>
<dbReference type="EMBL" id="FOUP01000026">
    <property type="protein sequence ID" value="SFO81204.1"/>
    <property type="molecule type" value="Genomic_DNA"/>
</dbReference>
<evidence type="ECO:0000256" key="2">
    <source>
        <dbReference type="ARBA" id="ARBA00012286"/>
    </source>
</evidence>
<evidence type="ECO:0000313" key="12">
    <source>
        <dbReference type="EMBL" id="SFO81204.1"/>
    </source>
</evidence>
<keyword evidence="14" id="KW-1185">Reference proteome</keyword>
<dbReference type="UniPathway" id="UPA00068">
    <property type="reaction ID" value="UER00113"/>
</dbReference>
<dbReference type="AlphaFoldDB" id="A0A1I5K803"/>
<dbReference type="RefSeq" id="WP_093159729.1">
    <property type="nucleotide sequence ID" value="NZ_FOUP01000026.1"/>
</dbReference>
<evidence type="ECO:0000256" key="4">
    <source>
        <dbReference type="ARBA" id="ARBA00022598"/>
    </source>
</evidence>
<dbReference type="GO" id="GO:0000050">
    <property type="term" value="P:urea cycle"/>
    <property type="evidence" value="ECO:0007669"/>
    <property type="project" value="TreeGrafter"/>
</dbReference>
<evidence type="ECO:0000256" key="3">
    <source>
        <dbReference type="ARBA" id="ARBA00022571"/>
    </source>
</evidence>
<dbReference type="Pfam" id="PF20979">
    <property type="entry name" value="Arginosuc_syn_C"/>
    <property type="match status" value="1"/>
</dbReference>
<evidence type="ECO:0000313" key="13">
    <source>
        <dbReference type="Proteomes" id="UP000199398"/>
    </source>
</evidence>
<protein>
    <recommendedName>
        <fullName evidence="2">argininosuccinate synthase</fullName>
        <ecNumber evidence="2">6.3.4.5</ecNumber>
    </recommendedName>
</protein>
<dbReference type="PANTHER" id="PTHR11587">
    <property type="entry name" value="ARGININOSUCCINATE SYNTHASE"/>
    <property type="match status" value="1"/>
</dbReference>
<evidence type="ECO:0000259" key="10">
    <source>
        <dbReference type="Pfam" id="PF20979"/>
    </source>
</evidence>
<dbReference type="InterPro" id="IPR001518">
    <property type="entry name" value="Arginosuc_synth"/>
</dbReference>
<evidence type="ECO:0000256" key="6">
    <source>
        <dbReference type="ARBA" id="ARBA00022741"/>
    </source>
</evidence>
<dbReference type="SUPFAM" id="SSF52402">
    <property type="entry name" value="Adenine nucleotide alpha hydrolases-like"/>
    <property type="match status" value="1"/>
</dbReference>
<dbReference type="EC" id="6.3.4.5" evidence="2"/>
<dbReference type="STRING" id="455193.SAMN05421805_1265"/>
<sequence length="333" mass="36383">MSERVVLAYYGDAESSAALEGLDEAEVVAITVDLGQGGEDLAAIRRRALDRGAAEAVVVDARDEFAEQYCLPALQAHALHLGRYPLVAELSRPLIAKHLVAAADEFGAGAVAHGCETDIAALDPRLAVIAPSGGASPALGQNVWGRIAETAVPQDFWRAEPEWPEELTIKFDRGVPVAVDGETVTVLQAVQELNRRAGAHGVGHDRHRAPGAIALITAHQELEEVTLERELIRFKRTVGQRWTELVRDGMWFSPLKEALDAFIADSQHQVSGEVRIVLHAGRAMVRDRRTEEPRRAEHLPTWYDSLRAGSAPALRPSHHRPPEGVRTVNFARH</sequence>
<dbReference type="Pfam" id="PF00764">
    <property type="entry name" value="Arginosuc_synth"/>
    <property type="match status" value="1"/>
</dbReference>
<dbReference type="GO" id="GO:0005737">
    <property type="term" value="C:cytoplasm"/>
    <property type="evidence" value="ECO:0007669"/>
    <property type="project" value="TreeGrafter"/>
</dbReference>
<evidence type="ECO:0000256" key="8">
    <source>
        <dbReference type="SAM" id="MobiDB-lite"/>
    </source>
</evidence>
<keyword evidence="5" id="KW-0028">Amino-acid biosynthesis</keyword>
<feature type="domain" description="Arginosuccinate synthase C-terminal" evidence="10">
    <location>
        <begin position="160"/>
        <end position="292"/>
    </location>
</feature>
<reference evidence="11 14" key="2">
    <citation type="submission" date="2018-10" db="EMBL/GenBank/DDBJ databases">
        <title>Sequencing the genomes of 1000 actinobacteria strains.</title>
        <authorList>
            <person name="Klenk H.-P."/>
        </authorList>
    </citation>
    <scope>NUCLEOTIDE SEQUENCE [LARGE SCALE GENOMIC DNA]</scope>
    <source>
        <strain evidence="11 14">DSM 45119</strain>
    </source>
</reference>
<dbReference type="EMBL" id="RBXX01000002">
    <property type="protein sequence ID" value="RKT81894.1"/>
    <property type="molecule type" value="Genomic_DNA"/>
</dbReference>
<dbReference type="Proteomes" id="UP000199398">
    <property type="component" value="Unassembled WGS sequence"/>
</dbReference>
<dbReference type="PANTHER" id="PTHR11587:SF2">
    <property type="entry name" value="ARGININOSUCCINATE SYNTHASE"/>
    <property type="match status" value="1"/>
</dbReference>
<gene>
    <name evidence="11" type="ORF">ATL45_0132</name>
    <name evidence="12" type="ORF">SAMN05421805_1265</name>
</gene>
<organism evidence="12 13">
    <name type="scientific">Saccharopolyspora antimicrobica</name>
    <dbReference type="NCBI Taxonomy" id="455193"/>
    <lineage>
        <taxon>Bacteria</taxon>
        <taxon>Bacillati</taxon>
        <taxon>Actinomycetota</taxon>
        <taxon>Actinomycetes</taxon>
        <taxon>Pseudonocardiales</taxon>
        <taxon>Pseudonocardiaceae</taxon>
        <taxon>Saccharopolyspora</taxon>
    </lineage>
</organism>
<dbReference type="GO" id="GO:0004055">
    <property type="term" value="F:argininosuccinate synthase activity"/>
    <property type="evidence" value="ECO:0007669"/>
    <property type="project" value="UniProtKB-EC"/>
</dbReference>
<proteinExistence type="predicted"/>
<keyword evidence="6" id="KW-0547">Nucleotide-binding</keyword>
<reference evidence="12 13" key="1">
    <citation type="submission" date="2016-10" db="EMBL/GenBank/DDBJ databases">
        <authorList>
            <person name="de Groot N.N."/>
        </authorList>
    </citation>
    <scope>NUCLEOTIDE SEQUENCE [LARGE SCALE GENOMIC DNA]</scope>
    <source>
        <strain evidence="12 13">CPCC 201259</strain>
    </source>
</reference>
<dbReference type="InterPro" id="IPR014729">
    <property type="entry name" value="Rossmann-like_a/b/a_fold"/>
</dbReference>
<evidence type="ECO:0000259" key="9">
    <source>
        <dbReference type="Pfam" id="PF00764"/>
    </source>
</evidence>
<comment type="pathway">
    <text evidence="1">Amino-acid biosynthesis; L-arginine biosynthesis; L-arginine from L-ornithine and carbamoyl phosphate: step 2/3.</text>
</comment>
<dbReference type="SUPFAM" id="SSF69864">
    <property type="entry name" value="Argininosuccinate synthetase, C-terminal domain"/>
    <property type="match status" value="1"/>
</dbReference>
<evidence type="ECO:0000313" key="14">
    <source>
        <dbReference type="Proteomes" id="UP000270697"/>
    </source>
</evidence>
<dbReference type="Gene3D" id="3.90.1260.10">
    <property type="entry name" value="Argininosuccinate synthetase, chain A, domain 2"/>
    <property type="match status" value="1"/>
</dbReference>
<feature type="region of interest" description="Disordered" evidence="8">
    <location>
        <begin position="311"/>
        <end position="333"/>
    </location>
</feature>
<name>A0A1I5K803_9PSEU</name>
<dbReference type="GO" id="GO:0005524">
    <property type="term" value="F:ATP binding"/>
    <property type="evidence" value="ECO:0007669"/>
    <property type="project" value="UniProtKB-KW"/>
</dbReference>
<evidence type="ECO:0000256" key="5">
    <source>
        <dbReference type="ARBA" id="ARBA00022605"/>
    </source>
</evidence>
<keyword evidence="7" id="KW-0067">ATP-binding</keyword>